<keyword evidence="1" id="KW-0812">Transmembrane</keyword>
<proteinExistence type="predicted"/>
<reference evidence="2 3" key="1">
    <citation type="journal article" date="2014" name="Genome Biol. Evol.">
        <title>The secreted proteins of Achlya hypogyna and Thraustotheca clavata identify the ancestral oomycete secretome and reveal gene acquisitions by horizontal gene transfer.</title>
        <authorList>
            <person name="Misner I."/>
            <person name="Blouin N."/>
            <person name="Leonard G."/>
            <person name="Richards T.A."/>
            <person name="Lane C.E."/>
        </authorList>
    </citation>
    <scope>NUCLEOTIDE SEQUENCE [LARGE SCALE GENOMIC DNA]</scope>
    <source>
        <strain evidence="2 3">ATCC 34112</strain>
    </source>
</reference>
<sequence>MSDVNTEETFGPPEPVAPWNWDNIPDYGPLKHYQHVVSFLLIGVGMTLVYEYTTYFDQISREIAYPLIWVAIFFRLLAHLSPRELSEEEELLMKEKAEALEFKKKLQQIARDGDDDEQENAKEKKEQ</sequence>
<keyword evidence="3" id="KW-1185">Reference proteome</keyword>
<evidence type="ECO:0000256" key="1">
    <source>
        <dbReference type="SAM" id="Phobius"/>
    </source>
</evidence>
<dbReference type="OrthoDB" id="158012at2759"/>
<feature type="transmembrane region" description="Helical" evidence="1">
    <location>
        <begin position="32"/>
        <end position="51"/>
    </location>
</feature>
<protein>
    <submittedName>
        <fullName evidence="2">Uncharacterized protein</fullName>
    </submittedName>
</protein>
<evidence type="ECO:0000313" key="2">
    <source>
        <dbReference type="EMBL" id="OQR90135.1"/>
    </source>
</evidence>
<dbReference type="Proteomes" id="UP000243217">
    <property type="component" value="Unassembled WGS sequence"/>
</dbReference>
<keyword evidence="1" id="KW-0472">Membrane</keyword>
<comment type="caution">
    <text evidence="2">The sequence shown here is derived from an EMBL/GenBank/DDBJ whole genome shotgun (WGS) entry which is preliminary data.</text>
</comment>
<dbReference type="EMBL" id="JNBS01002591">
    <property type="protein sequence ID" value="OQR90135.1"/>
    <property type="molecule type" value="Genomic_DNA"/>
</dbReference>
<organism evidence="2 3">
    <name type="scientific">Thraustotheca clavata</name>
    <dbReference type="NCBI Taxonomy" id="74557"/>
    <lineage>
        <taxon>Eukaryota</taxon>
        <taxon>Sar</taxon>
        <taxon>Stramenopiles</taxon>
        <taxon>Oomycota</taxon>
        <taxon>Saprolegniomycetes</taxon>
        <taxon>Saprolegniales</taxon>
        <taxon>Achlyaceae</taxon>
        <taxon>Thraustotheca</taxon>
    </lineage>
</organism>
<name>A0A1V9YWM2_9STRA</name>
<evidence type="ECO:0000313" key="3">
    <source>
        <dbReference type="Proteomes" id="UP000243217"/>
    </source>
</evidence>
<gene>
    <name evidence="2" type="ORF">THRCLA_22584</name>
</gene>
<keyword evidence="1" id="KW-1133">Transmembrane helix</keyword>
<accession>A0A1V9YWM2</accession>
<dbReference type="AlphaFoldDB" id="A0A1V9YWM2"/>